<proteinExistence type="predicted"/>
<sequence>MSNTKDPKELLNILEDTAALLQKTQINLKKCPKSRLTKGYIETRIIAIEDYWCTFKNTHQSLAKVTPKEQRSILPYFVNEEFYIYEDLYLIMLADLRDMLNEYNTAPSTSSQNNTSISTNPDQQNTLVRLPRIQLPSFSGKYEEWPTFQDLFTSLVHTNTNISDVQKLHYLKCSVTGEAETLLKHIQVTQKNYEQAWDLLKTRYGNKRLIVNSVLKQLVHQKKMSSQSPNLIKSLLDTTTDCLNNLQNLNICVDSWDPIIIFLVVQKLDPESHKDWEQYSYKEDADDLPKWNDLKRFLQSTYRTLELVTPGTQCKTTKERAVHVASTSSSPSGKTCVLCNENHTLCHCKQFTKLQPSERLNYVKTNNLCFNCLVPGHSARKCRLPVSCRICKRRHHSLLHQNKEPETSVQENSAQPKTAQNNVEEQKEVTVNTTVASHHTTTQGIALLATATVTVRNQQNHTVVLRALVDQGSQIALISEKATQMLNLKKRSTRGSIIGVGSAKTNVNHVVQLQIGSRWDTNFKIDVEAFVMSKQLTTKLPPQTITADNWAHLEGLNLADSNYATPGPIDLLLGVKQYSQILQEKLIKGPPGTPCAQKTYLGWILFGDINIKPQDDSALVLHHQVDMDVMLKSLWEIDTENKRNLTKEEKLCETIYEETHTRTEEGRYMVKLPLKTSQPTCIEGNTKEIALKRLLQLERKFRKTPNLKENYKKVMKEYLNYNYMEEIPEKEVINERVVYLPHHAVIREDKETSKTRVVFDASAKGSNLVSLNDELMVGPQLQEDLRNIIMRWRMKRICYASDITKMYLQICVFPEDANKYQRILWRDEEHESIKEYRLLRVTFGTASAPYLAVKTLHQVADDEGQHYPNAVKIIKENFLVDDLLAGEDTTEKAITSAREVSHILKKGGFTLSKWSSNCPQFMKSIDKDKRSFIEHLEINKMDSTVKALGLIWNLRTDQFQYQWKLSTTSDNITKRTILSDVQRLFDPLGWLAPSIVMAKMFIQRLWLEKIDWDDMLSPELQEEWMNVREEFRNVNKVNIDRWLGTYSTDIKQVQIHGFSDASMKAYAAAAYIRIESQNGNITTQLLAARTRLAPLKTVSLPRLELSGSLLLSRLMNQIGKAMRISTAQMFAWTDSTIVIAWLSGEPHRWKTFVANRVAEIAENLNNNQWYHVASEDNPADIASRGMLIAELKQSQLWWKGPKWLSEKKIVLKQPDVVTDLEQKKEKMQINIKIRDEEEHNFTAKFKQFDNLQELIIVISYCRRFINCIKESETYEKYRSLTTEELHISLTKCIKLVQGEEFTDEINRLKMNQDVKKNSKIKTLTPYIDQDGILRVGGRLRHAGLDEQSKHPIILGHDNNLVPLLIADAHKQTLHGGVQLMLCFLRSKYWIIRAKGLVKDFNRKCLVCAKQRASARTQIMGDLPKERVTPTRAFLHSGADYAGPFQILMSKGRGMKTQKAYIALFVCMSTKAIHLELVGDLTSEGFIAAYKRFISRRGKCSHMWSDQGRNFVGAEKDLAAAWQEANLNFEKDIAHELALEGTQWHFIPAYSPNFGGLWEAGVKSLKTHLKRVLTTNLTFEEMTTVLCQIEACLNSRPLCPIDDDSDGDHIEPLTPGHFLIHEAPIVVPSPDFINTKIHNLTRWQYTQKLVSDIWRRWQNEYLTSLQQRPFWHRKKQEFTVGDIVLIKTDGIPPGKWLLGRIVDKHPGHDGLTRVYSVKSGNSIVKRSITKLCPLPINTNC</sequence>
<accession>A0ACC2PZI3</accession>
<reference evidence="1" key="1">
    <citation type="submission" date="2023-03" db="EMBL/GenBank/DDBJ databases">
        <title>Chromosome-level genomes of two armyworms, Mythimna separata and Mythimna loreyi, provide insights into the biosynthesis and reception of sex pheromones.</title>
        <authorList>
            <person name="Zhao H."/>
        </authorList>
    </citation>
    <scope>NUCLEOTIDE SEQUENCE</scope>
    <source>
        <strain evidence="1">BeijingLab</strain>
    </source>
</reference>
<comment type="caution">
    <text evidence="1">The sequence shown here is derived from an EMBL/GenBank/DDBJ whole genome shotgun (WGS) entry which is preliminary data.</text>
</comment>
<name>A0ACC2PZI3_9NEOP</name>
<evidence type="ECO:0000313" key="2">
    <source>
        <dbReference type="Proteomes" id="UP001231649"/>
    </source>
</evidence>
<organism evidence="1 2">
    <name type="scientific">Mythimna loreyi</name>
    <dbReference type="NCBI Taxonomy" id="667449"/>
    <lineage>
        <taxon>Eukaryota</taxon>
        <taxon>Metazoa</taxon>
        <taxon>Ecdysozoa</taxon>
        <taxon>Arthropoda</taxon>
        <taxon>Hexapoda</taxon>
        <taxon>Insecta</taxon>
        <taxon>Pterygota</taxon>
        <taxon>Neoptera</taxon>
        <taxon>Endopterygota</taxon>
        <taxon>Lepidoptera</taxon>
        <taxon>Glossata</taxon>
        <taxon>Ditrysia</taxon>
        <taxon>Noctuoidea</taxon>
        <taxon>Noctuidae</taxon>
        <taxon>Noctuinae</taxon>
        <taxon>Hadenini</taxon>
        <taxon>Mythimna</taxon>
    </lineage>
</organism>
<gene>
    <name evidence="1" type="ORF">PYW08_012972</name>
</gene>
<evidence type="ECO:0000313" key="1">
    <source>
        <dbReference type="EMBL" id="KAJ8704248.1"/>
    </source>
</evidence>
<dbReference type="EMBL" id="CM056808">
    <property type="protein sequence ID" value="KAJ8704248.1"/>
    <property type="molecule type" value="Genomic_DNA"/>
</dbReference>
<keyword evidence="2" id="KW-1185">Reference proteome</keyword>
<dbReference type="Proteomes" id="UP001231649">
    <property type="component" value="Chromosome 32"/>
</dbReference>
<protein>
    <submittedName>
        <fullName evidence="1">Uncharacterized protein</fullName>
    </submittedName>
</protein>